<name>A0ABN8G1P4_9BACL</name>
<comment type="caution">
    <text evidence="1">The sequence shown here is derived from an EMBL/GenBank/DDBJ whole genome shotgun (WGS) entry which is preliminary data.</text>
</comment>
<organism evidence="1 2">
    <name type="scientific">Paenibacillus allorhizoplanae</name>
    <dbReference type="NCBI Taxonomy" id="2905648"/>
    <lineage>
        <taxon>Bacteria</taxon>
        <taxon>Bacillati</taxon>
        <taxon>Bacillota</taxon>
        <taxon>Bacilli</taxon>
        <taxon>Bacillales</taxon>
        <taxon>Paenibacillaceae</taxon>
        <taxon>Paenibacillus</taxon>
    </lineage>
</organism>
<proteinExistence type="predicted"/>
<protein>
    <submittedName>
        <fullName evidence="1">Uncharacterized protein</fullName>
    </submittedName>
</protein>
<gene>
    <name evidence="1" type="ORF">PAECIP111891_01012</name>
</gene>
<keyword evidence="2" id="KW-1185">Reference proteome</keyword>
<dbReference type="Proteomes" id="UP000838821">
    <property type="component" value="Unassembled WGS sequence"/>
</dbReference>
<sequence>MLEITRARSNFLLQGDIGLTNASAISELCHTIWVHWHSVEALGRMRSQATFQDLLRRILEDGQAFEPEKDRHLSVKRTMNYLEQFSHLQMTIEELAEMAVIPPATYMKNKQRKVAAPIEY</sequence>
<evidence type="ECO:0000313" key="1">
    <source>
        <dbReference type="EMBL" id="CAH1196962.1"/>
    </source>
</evidence>
<reference evidence="1" key="1">
    <citation type="submission" date="2022-01" db="EMBL/GenBank/DDBJ databases">
        <authorList>
            <person name="Criscuolo A."/>
        </authorList>
    </citation>
    <scope>NUCLEOTIDE SEQUENCE</scope>
    <source>
        <strain evidence="1">CIP111891</strain>
    </source>
</reference>
<dbReference type="RefSeq" id="WP_236285212.1">
    <property type="nucleotide sequence ID" value="NZ_CAKMMW010000002.1"/>
</dbReference>
<evidence type="ECO:0000313" key="2">
    <source>
        <dbReference type="Proteomes" id="UP000838821"/>
    </source>
</evidence>
<dbReference type="EMBL" id="CAKMMW010000002">
    <property type="protein sequence ID" value="CAH1196962.1"/>
    <property type="molecule type" value="Genomic_DNA"/>
</dbReference>
<accession>A0ABN8G1P4</accession>